<evidence type="ECO:0000256" key="3">
    <source>
        <dbReference type="ARBA" id="ARBA00022692"/>
    </source>
</evidence>
<feature type="transmembrane region" description="Helical" evidence="6">
    <location>
        <begin position="263"/>
        <end position="284"/>
    </location>
</feature>
<dbReference type="PANTHER" id="PTHR30618:SF0">
    <property type="entry name" value="PURINE-URACIL PERMEASE NCS1"/>
    <property type="match status" value="1"/>
</dbReference>
<evidence type="ECO:0000256" key="6">
    <source>
        <dbReference type="SAM" id="Phobius"/>
    </source>
</evidence>
<keyword evidence="5 6" id="KW-0472">Membrane</keyword>
<feature type="transmembrane region" description="Helical" evidence="6">
    <location>
        <begin position="224"/>
        <end position="242"/>
    </location>
</feature>
<feature type="transmembrane region" description="Helical" evidence="6">
    <location>
        <begin position="369"/>
        <end position="390"/>
    </location>
</feature>
<comment type="similarity">
    <text evidence="2">Belongs to the purine-cytosine permease (2.A.39) family.</text>
</comment>
<evidence type="ECO:0000256" key="4">
    <source>
        <dbReference type="ARBA" id="ARBA00022989"/>
    </source>
</evidence>
<feature type="transmembrane region" description="Helical" evidence="6">
    <location>
        <begin position="445"/>
        <end position="466"/>
    </location>
</feature>
<evidence type="ECO:0000256" key="5">
    <source>
        <dbReference type="ARBA" id="ARBA00023136"/>
    </source>
</evidence>
<feature type="transmembrane region" description="Helical" evidence="6">
    <location>
        <begin position="114"/>
        <end position="139"/>
    </location>
</feature>
<feature type="transmembrane region" description="Helical" evidence="6">
    <location>
        <begin position="70"/>
        <end position="93"/>
    </location>
</feature>
<feature type="transmembrane region" description="Helical" evidence="6">
    <location>
        <begin position="411"/>
        <end position="433"/>
    </location>
</feature>
<keyword evidence="4 6" id="KW-1133">Transmembrane helix</keyword>
<protein>
    <submittedName>
        <fullName evidence="7">NCS1 family nucleobase:cation symporter-1</fullName>
    </submittedName>
</protein>
<sequence>MSDSNSGASRTDVAPAADKDGTLNELPLMRSERIWGFWDYSAVNVGLAIATWAFLQGGAVAYYVGAKQAIASIVIGYGISVLLVALAPCLPCSRWGIEQFASLRSAFGVRGARIVMLVMSVILAAAWSAVLAIMCGHALANVANQVLGTSISTTSAAVSVLGLLAVAVSWTIVARGPQSIEWVNRLIAPGLMLVTVGMLVLVFTKTSWSDLAALPAIDPWGDSHLDFMLAVELNIAGGFAWWPNVGNLARLTDSPRAAYWPNMIGLFLASVVAAIVGVFSALALNSEDPTLWMVPLGGAVLGVIALAFVGMANITSIVAQSYSALVALRGGGGDRLRRAPWALLAIIVLLPAAILVFFPGAVYDNYGRFVSWGAIVVAPLCGIQIADYFLLRRQELALRDLYLPDRRSAYWFWNGFNPIAILALACGATVYALLLNPVTYEPAAWFRYATASVPAFVAAGGIHYVLTKALVARTSVGGYPDSTSARIRPATEA</sequence>
<dbReference type="GO" id="GO:0005886">
    <property type="term" value="C:plasma membrane"/>
    <property type="evidence" value="ECO:0007669"/>
    <property type="project" value="TreeGrafter"/>
</dbReference>
<keyword evidence="8" id="KW-1185">Reference proteome</keyword>
<name>A0A7Z0DN53_9ACTN</name>
<dbReference type="Gene3D" id="1.10.4160.10">
    <property type="entry name" value="Hydantoin permease"/>
    <property type="match status" value="1"/>
</dbReference>
<gene>
    <name evidence="7" type="ORF">BJ988_003190</name>
</gene>
<accession>A0A7Z0DN53</accession>
<proteinExistence type="inferred from homology"/>
<comment type="subcellular location">
    <subcellularLocation>
        <location evidence="1">Membrane</location>
        <topology evidence="1">Multi-pass membrane protein</topology>
    </subcellularLocation>
</comment>
<feature type="transmembrane region" description="Helical" evidence="6">
    <location>
        <begin position="37"/>
        <end position="64"/>
    </location>
</feature>
<keyword evidence="3 6" id="KW-0812">Transmembrane</keyword>
<feature type="transmembrane region" description="Helical" evidence="6">
    <location>
        <begin position="340"/>
        <end position="363"/>
    </location>
</feature>
<dbReference type="Proteomes" id="UP000564496">
    <property type="component" value="Unassembled WGS sequence"/>
</dbReference>
<dbReference type="Pfam" id="PF02133">
    <property type="entry name" value="Transp_cyt_pur"/>
    <property type="match status" value="1"/>
</dbReference>
<feature type="transmembrane region" description="Helical" evidence="6">
    <location>
        <begin position="296"/>
        <end position="319"/>
    </location>
</feature>
<dbReference type="PANTHER" id="PTHR30618">
    <property type="entry name" value="NCS1 FAMILY PURINE/PYRIMIDINE TRANSPORTER"/>
    <property type="match status" value="1"/>
</dbReference>
<evidence type="ECO:0000256" key="1">
    <source>
        <dbReference type="ARBA" id="ARBA00004141"/>
    </source>
</evidence>
<dbReference type="InterPro" id="IPR001248">
    <property type="entry name" value="Pur-cyt_permease"/>
</dbReference>
<dbReference type="AlphaFoldDB" id="A0A7Z0DN53"/>
<evidence type="ECO:0000313" key="8">
    <source>
        <dbReference type="Proteomes" id="UP000564496"/>
    </source>
</evidence>
<dbReference type="RefSeq" id="WP_179658853.1">
    <property type="nucleotide sequence ID" value="NZ_JACBZR010000001.1"/>
</dbReference>
<comment type="caution">
    <text evidence="7">The sequence shown here is derived from an EMBL/GenBank/DDBJ whole genome shotgun (WGS) entry which is preliminary data.</text>
</comment>
<dbReference type="EMBL" id="JACBZR010000001">
    <property type="protein sequence ID" value="NYI78542.1"/>
    <property type="molecule type" value="Genomic_DNA"/>
</dbReference>
<dbReference type="GO" id="GO:0015205">
    <property type="term" value="F:nucleobase transmembrane transporter activity"/>
    <property type="evidence" value="ECO:0007669"/>
    <property type="project" value="TreeGrafter"/>
</dbReference>
<evidence type="ECO:0000256" key="2">
    <source>
        <dbReference type="ARBA" id="ARBA00008974"/>
    </source>
</evidence>
<feature type="transmembrane region" description="Helical" evidence="6">
    <location>
        <begin position="151"/>
        <end position="174"/>
    </location>
</feature>
<evidence type="ECO:0000313" key="7">
    <source>
        <dbReference type="EMBL" id="NYI78542.1"/>
    </source>
</evidence>
<dbReference type="InterPro" id="IPR045225">
    <property type="entry name" value="Uracil/uridine/allantoin_perm"/>
</dbReference>
<feature type="transmembrane region" description="Helical" evidence="6">
    <location>
        <begin position="186"/>
        <end position="204"/>
    </location>
</feature>
<organism evidence="7 8">
    <name type="scientific">Nocardioides panzhihuensis</name>
    <dbReference type="NCBI Taxonomy" id="860243"/>
    <lineage>
        <taxon>Bacteria</taxon>
        <taxon>Bacillati</taxon>
        <taxon>Actinomycetota</taxon>
        <taxon>Actinomycetes</taxon>
        <taxon>Propionibacteriales</taxon>
        <taxon>Nocardioidaceae</taxon>
        <taxon>Nocardioides</taxon>
    </lineage>
</organism>
<reference evidence="7 8" key="1">
    <citation type="submission" date="2020-07" db="EMBL/GenBank/DDBJ databases">
        <title>Sequencing the genomes of 1000 actinobacteria strains.</title>
        <authorList>
            <person name="Klenk H.-P."/>
        </authorList>
    </citation>
    <scope>NUCLEOTIDE SEQUENCE [LARGE SCALE GENOMIC DNA]</scope>
    <source>
        <strain evidence="7 8">DSM 26487</strain>
    </source>
</reference>